<name>A0A0N4ZPP5_PARTI</name>
<protein>
    <submittedName>
        <fullName evidence="2">F-box domain-containing protein</fullName>
    </submittedName>
</protein>
<reference evidence="2" key="1">
    <citation type="submission" date="2017-02" db="UniProtKB">
        <authorList>
            <consortium name="WormBaseParasite"/>
        </authorList>
    </citation>
    <scope>IDENTIFICATION</scope>
</reference>
<sequence length="594" mass="70442">MLPTRGRKRCLPVVPYTFRKKLPNYGKGIKIEISTPIIKKKIKTLENLSPAERVGMNEKLMTKIIESISNFKERKNIELTCRSFYNISINKCSYVPLTSYESNNVVNSTRREKRGLLINIYQKTMEVNIPEAFQFTSDVAKGLLMFLKRYLPKMECLYIIKLFPKHFDIFKKLPQIWDIKTIKMSRHALEVGCMDIFLIKPKLSPVTFIASDDYFVVDSIPCHDENNNNIEVKFPETITNIHIDCDTLNFKWLLIKIEVYEPGHYDNLIIGRHVIESLIDDDRKNDFLRIITYFNKINYCTKDFVTTKFDCDVAKVVDEYNIITSLDILLQKESFDYYDIISEVFKTEYKELRKSIVKDSSKRILANQGIYLNLNTLRIFDWNRHERYHQLLSVDMEYLIQDLKRMKFLTTLEMHFHLISNIYDFNDICKSLQKSIKNVKFYNCAKMEGQHLDILGEYCNRIENLSLQSIYKKGISINKISNLFVKLKGLQIKFSTEKNYYQLWNDLRRDDDEENITIMKWPQIPFVHIVCNVPSLEYLELFEKMEKITPRLPGRFYVKRIFDGERIFCEMVIQQKSTLYDEFIDLFSMPPANL</sequence>
<dbReference type="WBParaSite" id="PTRK_0001050400.1">
    <property type="protein sequence ID" value="PTRK_0001050400.1"/>
    <property type="gene ID" value="PTRK_0001050400"/>
</dbReference>
<evidence type="ECO:0000313" key="1">
    <source>
        <dbReference type="Proteomes" id="UP000038045"/>
    </source>
</evidence>
<dbReference type="Proteomes" id="UP000038045">
    <property type="component" value="Unplaced"/>
</dbReference>
<proteinExistence type="predicted"/>
<evidence type="ECO:0000313" key="2">
    <source>
        <dbReference type="WBParaSite" id="PTRK_0001050400.1"/>
    </source>
</evidence>
<organism evidence="1 2">
    <name type="scientific">Parastrongyloides trichosuri</name>
    <name type="common">Possum-specific nematode worm</name>
    <dbReference type="NCBI Taxonomy" id="131310"/>
    <lineage>
        <taxon>Eukaryota</taxon>
        <taxon>Metazoa</taxon>
        <taxon>Ecdysozoa</taxon>
        <taxon>Nematoda</taxon>
        <taxon>Chromadorea</taxon>
        <taxon>Rhabditida</taxon>
        <taxon>Tylenchina</taxon>
        <taxon>Panagrolaimomorpha</taxon>
        <taxon>Strongyloidoidea</taxon>
        <taxon>Strongyloididae</taxon>
        <taxon>Parastrongyloides</taxon>
    </lineage>
</organism>
<dbReference type="AlphaFoldDB" id="A0A0N4ZPP5"/>
<accession>A0A0N4ZPP5</accession>
<keyword evidence="1" id="KW-1185">Reference proteome</keyword>